<proteinExistence type="predicted"/>
<organism evidence="3 4">
    <name type="scientific">Sordaria brevicollis</name>
    <dbReference type="NCBI Taxonomy" id="83679"/>
    <lineage>
        <taxon>Eukaryota</taxon>
        <taxon>Fungi</taxon>
        <taxon>Dikarya</taxon>
        <taxon>Ascomycota</taxon>
        <taxon>Pezizomycotina</taxon>
        <taxon>Sordariomycetes</taxon>
        <taxon>Sordariomycetidae</taxon>
        <taxon>Sordariales</taxon>
        <taxon>Sordariaceae</taxon>
        <taxon>Sordaria</taxon>
    </lineage>
</organism>
<dbReference type="InterPro" id="IPR043502">
    <property type="entry name" value="DNA/RNA_pol_sf"/>
</dbReference>
<comment type="caution">
    <text evidence="3">The sequence shown here is derived from an EMBL/GenBank/DDBJ whole genome shotgun (WGS) entry which is preliminary data.</text>
</comment>
<dbReference type="EMBL" id="JAUTDP010000007">
    <property type="protein sequence ID" value="KAK3397985.1"/>
    <property type="molecule type" value="Genomic_DNA"/>
</dbReference>
<comment type="subcellular location">
    <subcellularLocation>
        <location evidence="1">Mitochondrion</location>
    </subcellularLocation>
</comment>
<keyword evidence="2" id="KW-0496">Mitochondrion</keyword>
<evidence type="ECO:0000313" key="4">
    <source>
        <dbReference type="Proteomes" id="UP001281003"/>
    </source>
</evidence>
<evidence type="ECO:0000256" key="1">
    <source>
        <dbReference type="ARBA" id="ARBA00004173"/>
    </source>
</evidence>
<keyword evidence="4" id="KW-1185">Reference proteome</keyword>
<dbReference type="Proteomes" id="UP001281003">
    <property type="component" value="Unassembled WGS sequence"/>
</dbReference>
<dbReference type="AlphaFoldDB" id="A0AAE0PDN3"/>
<evidence type="ECO:0000313" key="3">
    <source>
        <dbReference type="EMBL" id="KAK3397985.1"/>
    </source>
</evidence>
<gene>
    <name evidence="3" type="ORF">B0T20DRAFT_354944</name>
</gene>
<protein>
    <submittedName>
        <fullName evidence="3">Uncharacterized protein</fullName>
    </submittedName>
</protein>
<reference evidence="3" key="2">
    <citation type="submission" date="2023-07" db="EMBL/GenBank/DDBJ databases">
        <authorList>
            <consortium name="Lawrence Berkeley National Laboratory"/>
            <person name="Haridas S."/>
            <person name="Hensen N."/>
            <person name="Bonometti L."/>
            <person name="Westerberg I."/>
            <person name="Brannstrom I.O."/>
            <person name="Guillou S."/>
            <person name="Cros-Aarteil S."/>
            <person name="Calhoun S."/>
            <person name="Kuo A."/>
            <person name="Mondo S."/>
            <person name="Pangilinan J."/>
            <person name="Riley R."/>
            <person name="LaButti K."/>
            <person name="Andreopoulos B."/>
            <person name="Lipzen A."/>
            <person name="Chen C."/>
            <person name="Yanf M."/>
            <person name="Daum C."/>
            <person name="Ng V."/>
            <person name="Clum A."/>
            <person name="Steindorff A."/>
            <person name="Ohm R."/>
            <person name="Martin F."/>
            <person name="Silar P."/>
            <person name="Natvig D."/>
            <person name="Lalanne C."/>
            <person name="Gautier V."/>
            <person name="Ament-velasquez S.L."/>
            <person name="Kruys A."/>
            <person name="Hutchinson M.I."/>
            <person name="Powell A.J."/>
            <person name="Barry K."/>
            <person name="Miller A.N."/>
            <person name="Grigoriev I.V."/>
            <person name="Debuchy R."/>
            <person name="Gladieux P."/>
            <person name="Thoren M.H."/>
            <person name="Johannesson H."/>
        </authorList>
    </citation>
    <scope>NUCLEOTIDE SEQUENCE</scope>
    <source>
        <strain evidence="3">FGSC 1904</strain>
    </source>
</reference>
<dbReference type="SUPFAM" id="SSF56672">
    <property type="entry name" value="DNA/RNA polymerases"/>
    <property type="match status" value="1"/>
</dbReference>
<sequence>VYINNIVIFSDIIEEYFEYFNYVFKLFVLCNLILSPKKNYIIYLNVELLRFRVNILNLFITEEKLKTFRNLIFPETLKVLEIYIGGFNFIRYLILYYNKFLEPL</sequence>
<accession>A0AAE0PDN3</accession>
<reference evidence="3" key="1">
    <citation type="journal article" date="2023" name="Mol. Phylogenet. Evol.">
        <title>Genome-scale phylogeny and comparative genomics of the fungal order Sordariales.</title>
        <authorList>
            <person name="Hensen N."/>
            <person name="Bonometti L."/>
            <person name="Westerberg I."/>
            <person name="Brannstrom I.O."/>
            <person name="Guillou S."/>
            <person name="Cros-Aarteil S."/>
            <person name="Calhoun S."/>
            <person name="Haridas S."/>
            <person name="Kuo A."/>
            <person name="Mondo S."/>
            <person name="Pangilinan J."/>
            <person name="Riley R."/>
            <person name="LaButti K."/>
            <person name="Andreopoulos B."/>
            <person name="Lipzen A."/>
            <person name="Chen C."/>
            <person name="Yan M."/>
            <person name="Daum C."/>
            <person name="Ng V."/>
            <person name="Clum A."/>
            <person name="Steindorff A."/>
            <person name="Ohm R.A."/>
            <person name="Martin F."/>
            <person name="Silar P."/>
            <person name="Natvig D.O."/>
            <person name="Lalanne C."/>
            <person name="Gautier V."/>
            <person name="Ament-Velasquez S.L."/>
            <person name="Kruys A."/>
            <person name="Hutchinson M.I."/>
            <person name="Powell A.J."/>
            <person name="Barry K."/>
            <person name="Miller A.N."/>
            <person name="Grigoriev I.V."/>
            <person name="Debuchy R."/>
            <person name="Gladieux P."/>
            <person name="Hiltunen Thoren M."/>
            <person name="Johannesson H."/>
        </authorList>
    </citation>
    <scope>NUCLEOTIDE SEQUENCE</scope>
    <source>
        <strain evidence="3">FGSC 1904</strain>
    </source>
</reference>
<evidence type="ECO:0000256" key="2">
    <source>
        <dbReference type="ARBA" id="ARBA00023128"/>
    </source>
</evidence>
<name>A0AAE0PDN3_SORBR</name>
<feature type="non-terminal residue" evidence="3">
    <location>
        <position position="1"/>
    </location>
</feature>
<dbReference type="GO" id="GO:0005739">
    <property type="term" value="C:mitochondrion"/>
    <property type="evidence" value="ECO:0007669"/>
    <property type="project" value="UniProtKB-SubCell"/>
</dbReference>